<dbReference type="Proteomes" id="UP000708208">
    <property type="component" value="Unassembled WGS sequence"/>
</dbReference>
<feature type="domain" description="F-box" evidence="2">
    <location>
        <begin position="54"/>
        <end position="82"/>
    </location>
</feature>
<evidence type="ECO:0000313" key="4">
    <source>
        <dbReference type="Proteomes" id="UP000708208"/>
    </source>
</evidence>
<feature type="region of interest" description="Disordered" evidence="1">
    <location>
        <begin position="1"/>
        <end position="26"/>
    </location>
</feature>
<keyword evidence="4" id="KW-1185">Reference proteome</keyword>
<comment type="caution">
    <text evidence="3">The sequence shown here is derived from an EMBL/GenBank/DDBJ whole genome shotgun (WGS) entry which is preliminary data.</text>
</comment>
<dbReference type="Pfam" id="PF00646">
    <property type="entry name" value="F-box"/>
    <property type="match status" value="1"/>
</dbReference>
<feature type="non-terminal residue" evidence="3">
    <location>
        <position position="1"/>
    </location>
</feature>
<evidence type="ECO:0000313" key="3">
    <source>
        <dbReference type="EMBL" id="CAG7832853.1"/>
    </source>
</evidence>
<evidence type="ECO:0000259" key="2">
    <source>
        <dbReference type="Pfam" id="PF00646"/>
    </source>
</evidence>
<accession>A0A8J2LJ47</accession>
<proteinExistence type="predicted"/>
<dbReference type="InterPro" id="IPR001810">
    <property type="entry name" value="F-box_dom"/>
</dbReference>
<feature type="compositionally biased region" description="Low complexity" evidence="1">
    <location>
        <begin position="1"/>
        <end position="15"/>
    </location>
</feature>
<evidence type="ECO:0000256" key="1">
    <source>
        <dbReference type="SAM" id="MobiDB-lite"/>
    </source>
</evidence>
<sequence>MEVQNNPTNSNSNSSRAENTEEETVVETGTLTDEITTDAADEHLIHQVLGIPLILKEILKHVIFKDLLRTSLVSKSWNLFSREVLRQRNCIAYVLTHYNTCGSLLRLNKLLANTENVPFNGLSVCFDPAFIAHDCPVHENLLDFSCHILSKISNKFLELVYVNGRRTTCVAVDIIRKILGERAESLETLSLDQVTANAHTLARPILKRKLVPALKNFHYHPPPEHRETREWVREFAMTHPKLSSFCFSTHILKFGQILDEKISAWAEADKIDVARNLMRLLQSSKDRLVRFDADQLSLILMMSQWDIPVMRRVQTLGIWHSAFLEINSNLPTLSKVNFSQIFPNLTEVFIFNISFPRSTNHGFYLNETFRQNDTQSCCNTVRKFKVKGYHDGLEHHERFDVRQLQNFGRIFPNVKEFIVEDTNQFAELAEINYLLENVEDYETLEIVPVKPSLLILPILKCMEFTLKHPRKRCDQFQFPSDLKFAFLSRLTWHFAFARMPELKVSFRRETCPVSNCFLALDHLKEFVELTY</sequence>
<protein>
    <recommendedName>
        <fullName evidence="2">F-box domain-containing protein</fullName>
    </recommendedName>
</protein>
<reference evidence="3" key="1">
    <citation type="submission" date="2021-06" db="EMBL/GenBank/DDBJ databases">
        <authorList>
            <person name="Hodson N. C."/>
            <person name="Mongue J. A."/>
            <person name="Jaron S. K."/>
        </authorList>
    </citation>
    <scope>NUCLEOTIDE SEQUENCE</scope>
</reference>
<gene>
    <name evidence="3" type="ORF">AFUS01_LOCUS42513</name>
</gene>
<dbReference type="AlphaFoldDB" id="A0A8J2LJ47"/>
<dbReference type="EMBL" id="CAJVCH010567259">
    <property type="protein sequence ID" value="CAG7832853.1"/>
    <property type="molecule type" value="Genomic_DNA"/>
</dbReference>
<organism evidence="3 4">
    <name type="scientific">Allacma fusca</name>
    <dbReference type="NCBI Taxonomy" id="39272"/>
    <lineage>
        <taxon>Eukaryota</taxon>
        <taxon>Metazoa</taxon>
        <taxon>Ecdysozoa</taxon>
        <taxon>Arthropoda</taxon>
        <taxon>Hexapoda</taxon>
        <taxon>Collembola</taxon>
        <taxon>Symphypleona</taxon>
        <taxon>Sminthuridae</taxon>
        <taxon>Allacma</taxon>
    </lineage>
</organism>
<name>A0A8J2LJ47_9HEXA</name>